<dbReference type="InterPro" id="IPR035965">
    <property type="entry name" value="PAS-like_dom_sf"/>
</dbReference>
<dbReference type="InterPro" id="IPR000700">
    <property type="entry name" value="PAS-assoc_C"/>
</dbReference>
<feature type="transmembrane region" description="Helical" evidence="6">
    <location>
        <begin position="12"/>
        <end position="34"/>
    </location>
</feature>
<gene>
    <name evidence="10" type="ORF">NITFAB_2201</name>
</gene>
<dbReference type="InterPro" id="IPR001610">
    <property type="entry name" value="PAC"/>
</dbReference>
<dbReference type="PANTHER" id="PTHR43047">
    <property type="entry name" value="TWO-COMPONENT HISTIDINE PROTEIN KINASE"/>
    <property type="match status" value="1"/>
</dbReference>
<dbReference type="GO" id="GO:0005886">
    <property type="term" value="C:plasma membrane"/>
    <property type="evidence" value="ECO:0007669"/>
    <property type="project" value="TreeGrafter"/>
</dbReference>
<dbReference type="SUPFAM" id="SSF55874">
    <property type="entry name" value="ATPase domain of HSP90 chaperone/DNA topoisomerase II/histidine kinase"/>
    <property type="match status" value="1"/>
</dbReference>
<dbReference type="EMBL" id="LS423452">
    <property type="protein sequence ID" value="SPS06608.1"/>
    <property type="molecule type" value="Genomic_DNA"/>
</dbReference>
<keyword evidence="4 10" id="KW-0808">Transferase</keyword>
<dbReference type="GO" id="GO:0000155">
    <property type="term" value="F:phosphorelay sensor kinase activity"/>
    <property type="evidence" value="ECO:0007669"/>
    <property type="project" value="InterPro"/>
</dbReference>
<dbReference type="InterPro" id="IPR036890">
    <property type="entry name" value="HATPase_C_sf"/>
</dbReference>
<comment type="catalytic activity">
    <reaction evidence="1">
        <text>ATP + protein L-histidine = ADP + protein N-phospho-L-histidine.</text>
        <dbReference type="EC" id="2.7.13.3"/>
    </reaction>
</comment>
<dbReference type="SUPFAM" id="SSF55785">
    <property type="entry name" value="PYP-like sensor domain (PAS domain)"/>
    <property type="match status" value="1"/>
</dbReference>
<evidence type="ECO:0000256" key="3">
    <source>
        <dbReference type="ARBA" id="ARBA00022553"/>
    </source>
</evidence>
<dbReference type="SMART" id="SM00388">
    <property type="entry name" value="HisKA"/>
    <property type="match status" value="1"/>
</dbReference>
<evidence type="ECO:0000256" key="6">
    <source>
        <dbReference type="SAM" id="Phobius"/>
    </source>
</evidence>
<protein>
    <recommendedName>
        <fullName evidence="2">histidine kinase</fullName>
        <ecNumber evidence="2">2.7.13.3</ecNumber>
    </recommendedName>
</protein>
<keyword evidence="3" id="KW-0597">Phosphoprotein</keyword>
<dbReference type="EC" id="2.7.13.3" evidence="2"/>
<dbReference type="SMART" id="SM00086">
    <property type="entry name" value="PAC"/>
    <property type="match status" value="1"/>
</dbReference>
<evidence type="ECO:0000256" key="5">
    <source>
        <dbReference type="ARBA" id="ARBA00022777"/>
    </source>
</evidence>
<keyword evidence="6" id="KW-0472">Membrane</keyword>
<dbReference type="CDD" id="cd00082">
    <property type="entry name" value="HisKA"/>
    <property type="match status" value="1"/>
</dbReference>
<evidence type="ECO:0000256" key="4">
    <source>
        <dbReference type="ARBA" id="ARBA00022679"/>
    </source>
</evidence>
<proteinExistence type="predicted"/>
<sequence>MLQKTGFSDVTLINIVLTTAAVFTLFITFNLYIFSEKKIDRANEQRLIALQLVDQLRQSSNDLARMAKIYLMNGNPLYKRFHQNILDIRDGKISRPDGYFYVYWDMVLGNAISPPIGDRQGTALLDLMRQSNLTDEELGKLTDAKNSSDSLAKLEQKAMEQGEANNRTNAADRYKQAFQILSDENYHKAMAKVMKPINDVYLLINKRTLAAVNDAEKNAFQLRLALIAAALAVSLMLWRSYASLHTTLGGSADEVQAQISKIERGDFSTDTTIKPGMGNSVIAGLSRMQNTLQANEIERKRTEAELRIAAVAFESQESLMITDARGIILRVNRAFTETTGYTAEEAVGQTPRLLKSGRHDTDFYRTMWETINHTGTWHGEIWGRRKNGELYPKWLTISTVRGEDNKITHYVGSYIDITELSNAKIAAENASRAKSEFLSSMSHELRTPLNAILGFAQLLEQGPPAPTLIQTGRIKEIVRSGWYLLDLINEILDLVAIESGRISLSLRWIPLHELLLECVTMMEAQAKLRNITISFYQPDQSLLLYADRIRVKQVLINFLSNAIKYNCENGIIEIVCNPASTPNQARISIRDTGKGLPANKLEQLFQPFNRLGQETGPIEGTGIGLVLAKKLTEQMGGTIGVDSTVGTGSVFWFELPASGGFLTC</sequence>
<dbReference type="InterPro" id="IPR000014">
    <property type="entry name" value="PAS"/>
</dbReference>
<dbReference type="Pfam" id="PF00512">
    <property type="entry name" value="HisKA"/>
    <property type="match status" value="1"/>
</dbReference>
<feature type="domain" description="Histidine kinase" evidence="7">
    <location>
        <begin position="440"/>
        <end position="659"/>
    </location>
</feature>
<dbReference type="PANTHER" id="PTHR43047:SF72">
    <property type="entry name" value="OSMOSENSING HISTIDINE PROTEIN KINASE SLN1"/>
    <property type="match status" value="1"/>
</dbReference>
<evidence type="ECO:0000256" key="2">
    <source>
        <dbReference type="ARBA" id="ARBA00012438"/>
    </source>
</evidence>
<dbReference type="InterPro" id="IPR003594">
    <property type="entry name" value="HATPase_dom"/>
</dbReference>
<dbReference type="InterPro" id="IPR036097">
    <property type="entry name" value="HisK_dim/P_sf"/>
</dbReference>
<dbReference type="SMART" id="SM00091">
    <property type="entry name" value="PAS"/>
    <property type="match status" value="1"/>
</dbReference>
<dbReference type="Gene3D" id="3.30.450.20">
    <property type="entry name" value="PAS domain"/>
    <property type="match status" value="1"/>
</dbReference>
<feature type="domain" description="PAC" evidence="9">
    <location>
        <begin position="377"/>
        <end position="429"/>
    </location>
</feature>
<dbReference type="SMART" id="SM00387">
    <property type="entry name" value="HATPase_c"/>
    <property type="match status" value="1"/>
</dbReference>
<dbReference type="InterPro" id="IPR003661">
    <property type="entry name" value="HisK_dim/P_dom"/>
</dbReference>
<dbReference type="InterPro" id="IPR004358">
    <property type="entry name" value="Sig_transdc_His_kin-like_C"/>
</dbReference>
<dbReference type="PROSITE" id="PS50113">
    <property type="entry name" value="PAC"/>
    <property type="match status" value="1"/>
</dbReference>
<dbReference type="Gene3D" id="1.10.287.130">
    <property type="match status" value="1"/>
</dbReference>
<feature type="domain" description="PAS" evidence="8">
    <location>
        <begin position="304"/>
        <end position="350"/>
    </location>
</feature>
<reference evidence="10" key="1">
    <citation type="submission" date="2018-05" db="EMBL/GenBank/DDBJ databases">
        <authorList>
            <person name="Lanie J.A."/>
            <person name="Ng W.-L."/>
            <person name="Kazmierczak K.M."/>
            <person name="Andrzejewski T.M."/>
            <person name="Davidsen T.M."/>
            <person name="Wayne K.J."/>
            <person name="Tettelin H."/>
            <person name="Glass J.I."/>
            <person name="Rusch D."/>
            <person name="Podicherti R."/>
            <person name="Tsui H.-C.T."/>
            <person name="Winkler M.E."/>
        </authorList>
    </citation>
    <scope>NUCLEOTIDE SEQUENCE</scope>
    <source>
        <strain evidence="10">KNB</strain>
    </source>
</reference>
<dbReference type="CDD" id="cd00130">
    <property type="entry name" value="PAS"/>
    <property type="match status" value="1"/>
</dbReference>
<evidence type="ECO:0000313" key="10">
    <source>
        <dbReference type="EMBL" id="SPS06608.1"/>
    </source>
</evidence>
<dbReference type="Pfam" id="PF13426">
    <property type="entry name" value="PAS_9"/>
    <property type="match status" value="1"/>
</dbReference>
<dbReference type="NCBIfam" id="TIGR00229">
    <property type="entry name" value="sensory_box"/>
    <property type="match status" value="1"/>
</dbReference>
<accession>A0A2X0QYQ3</accession>
<name>A0A2X0QYQ3_9PROT</name>
<keyword evidence="6" id="KW-0812">Transmembrane</keyword>
<evidence type="ECO:0000256" key="1">
    <source>
        <dbReference type="ARBA" id="ARBA00000085"/>
    </source>
</evidence>
<keyword evidence="6" id="KW-1133">Transmembrane helix</keyword>
<dbReference type="GO" id="GO:0009927">
    <property type="term" value="F:histidine phosphotransfer kinase activity"/>
    <property type="evidence" value="ECO:0007669"/>
    <property type="project" value="TreeGrafter"/>
</dbReference>
<dbReference type="AlphaFoldDB" id="A0A2X0QYQ3"/>
<dbReference type="PROSITE" id="PS50112">
    <property type="entry name" value="PAS"/>
    <property type="match status" value="1"/>
</dbReference>
<evidence type="ECO:0000259" key="9">
    <source>
        <dbReference type="PROSITE" id="PS50113"/>
    </source>
</evidence>
<dbReference type="InterPro" id="IPR005467">
    <property type="entry name" value="His_kinase_dom"/>
</dbReference>
<dbReference type="PROSITE" id="PS50109">
    <property type="entry name" value="HIS_KIN"/>
    <property type="match status" value="1"/>
</dbReference>
<dbReference type="SUPFAM" id="SSF47384">
    <property type="entry name" value="Homodimeric domain of signal transducing histidine kinase"/>
    <property type="match status" value="1"/>
</dbReference>
<keyword evidence="5 10" id="KW-0418">Kinase</keyword>
<evidence type="ECO:0000259" key="7">
    <source>
        <dbReference type="PROSITE" id="PS50109"/>
    </source>
</evidence>
<dbReference type="Gene3D" id="3.30.565.10">
    <property type="entry name" value="Histidine kinase-like ATPase, C-terminal domain"/>
    <property type="match status" value="1"/>
</dbReference>
<dbReference type="PRINTS" id="PR00344">
    <property type="entry name" value="BCTRLSENSOR"/>
</dbReference>
<organism evidence="10">
    <name type="scientific">Candidatus Nitrotoga fabula</name>
    <dbReference type="NCBI Taxonomy" id="2182327"/>
    <lineage>
        <taxon>Bacteria</taxon>
        <taxon>Pseudomonadati</taxon>
        <taxon>Pseudomonadota</taxon>
        <taxon>Betaproteobacteria</taxon>
        <taxon>Nitrosomonadales</taxon>
        <taxon>Gallionellaceae</taxon>
        <taxon>Candidatus Nitrotoga</taxon>
    </lineage>
</organism>
<evidence type="ECO:0000259" key="8">
    <source>
        <dbReference type="PROSITE" id="PS50112"/>
    </source>
</evidence>
<dbReference type="Pfam" id="PF02518">
    <property type="entry name" value="HATPase_c"/>
    <property type="match status" value="1"/>
</dbReference>